<dbReference type="InterPro" id="IPR006521">
    <property type="entry name" value="Tail_protein_I"/>
</dbReference>
<evidence type="ECO:0000313" key="1">
    <source>
        <dbReference type="EMBL" id="RYU41908.1"/>
    </source>
</evidence>
<dbReference type="Proteomes" id="UP000293465">
    <property type="component" value="Unassembled WGS sequence"/>
</dbReference>
<dbReference type="OrthoDB" id="90759at2"/>
<reference evidence="1 2" key="1">
    <citation type="submission" date="2019-02" db="EMBL/GenBank/DDBJ databases">
        <title>Genome sequences of Aliivibrio finisterrensis strains from farmed Atlantic salmon.</title>
        <authorList>
            <person name="Bowman J.P."/>
        </authorList>
    </citation>
    <scope>NUCLEOTIDE SEQUENCE [LARGE SCALE GENOMIC DNA]</scope>
    <source>
        <strain evidence="1 2">A32</strain>
    </source>
</reference>
<protein>
    <submittedName>
        <fullName evidence="1">Phage tail protein I</fullName>
    </submittedName>
</protein>
<dbReference type="Pfam" id="PF09684">
    <property type="entry name" value="Tail_P2_I"/>
    <property type="match status" value="1"/>
</dbReference>
<dbReference type="NCBIfam" id="TIGR01634">
    <property type="entry name" value="tail_P2_I"/>
    <property type="match status" value="1"/>
</dbReference>
<evidence type="ECO:0000313" key="2">
    <source>
        <dbReference type="Proteomes" id="UP000293465"/>
    </source>
</evidence>
<dbReference type="EMBL" id="SEZJ01000028">
    <property type="protein sequence ID" value="RYU41908.1"/>
    <property type="molecule type" value="Genomic_DNA"/>
</dbReference>
<comment type="caution">
    <text evidence="1">The sequence shown here is derived from an EMBL/GenBank/DDBJ whole genome shotgun (WGS) entry which is preliminary data.</text>
</comment>
<name>A0A4Q5K7Z5_9GAMM</name>
<sequence>MNSLRDAIKGLQVLDVANVHESYLPWLAWWFRVDVWDESWSIQKKREVVVNGLVLFKYKGTIWGVKRALDLIGYNSMLEVWHQQVPQGIPGTFTISVEQKDGSGFSQQDYTNTIKLIESNKQGSQKWTLIIIQNKPAVGGIYHVAYTKARQRVTTRNKHIQ</sequence>
<dbReference type="AlphaFoldDB" id="A0A4Q5K7Z5"/>
<proteinExistence type="predicted"/>
<organism evidence="1 2">
    <name type="scientific">Aliivibrio finisterrensis</name>
    <dbReference type="NCBI Taxonomy" id="511998"/>
    <lineage>
        <taxon>Bacteria</taxon>
        <taxon>Pseudomonadati</taxon>
        <taxon>Pseudomonadota</taxon>
        <taxon>Gammaproteobacteria</taxon>
        <taxon>Vibrionales</taxon>
        <taxon>Vibrionaceae</taxon>
        <taxon>Aliivibrio</taxon>
    </lineage>
</organism>
<gene>
    <name evidence="1" type="ORF">ERW49_18635</name>
</gene>
<accession>A0A4Q5K7Z5</accession>